<dbReference type="InterPro" id="IPR027640">
    <property type="entry name" value="Kinesin-like_fam"/>
</dbReference>
<comment type="similarity">
    <text evidence="5 6">Belongs to the TRAFAC class myosin-kinesin ATPase superfamily. Kinesin family.</text>
</comment>
<comment type="subcellular location">
    <subcellularLocation>
        <location evidence="1">Cytoplasm</location>
        <location evidence="1">Cytoskeleton</location>
    </subcellularLocation>
</comment>
<keyword evidence="4" id="KW-0206">Cytoskeleton</keyword>
<evidence type="ECO:0000256" key="5">
    <source>
        <dbReference type="PROSITE-ProRule" id="PRU00283"/>
    </source>
</evidence>
<evidence type="ECO:0000256" key="4">
    <source>
        <dbReference type="ARBA" id="ARBA00023212"/>
    </source>
</evidence>
<dbReference type="InterPro" id="IPR019821">
    <property type="entry name" value="Kinesin_motor_CS"/>
</dbReference>
<dbReference type="GO" id="GO:0005524">
    <property type="term" value="F:ATP binding"/>
    <property type="evidence" value="ECO:0007669"/>
    <property type="project" value="UniProtKB-UniRule"/>
</dbReference>
<dbReference type="GO" id="GO:0008017">
    <property type="term" value="F:microtubule binding"/>
    <property type="evidence" value="ECO:0007669"/>
    <property type="project" value="InterPro"/>
</dbReference>
<dbReference type="GO" id="GO:0003777">
    <property type="term" value="F:microtubule motor activity"/>
    <property type="evidence" value="ECO:0007669"/>
    <property type="project" value="InterPro"/>
</dbReference>
<dbReference type="SMART" id="SM00129">
    <property type="entry name" value="KISc"/>
    <property type="match status" value="1"/>
</dbReference>
<dbReference type="PROSITE" id="PS00411">
    <property type="entry name" value="KINESIN_MOTOR_1"/>
    <property type="match status" value="1"/>
</dbReference>
<evidence type="ECO:0000313" key="10">
    <source>
        <dbReference type="EMBL" id="NXO85884.1"/>
    </source>
</evidence>
<keyword evidence="2 5" id="KW-0547">Nucleotide-binding</keyword>
<keyword evidence="7" id="KW-0175">Coiled coil</keyword>
<dbReference type="Pfam" id="PF00225">
    <property type="entry name" value="Kinesin"/>
    <property type="match status" value="1"/>
</dbReference>
<feature type="compositionally biased region" description="Polar residues" evidence="8">
    <location>
        <begin position="707"/>
        <end position="718"/>
    </location>
</feature>
<evidence type="ECO:0000256" key="8">
    <source>
        <dbReference type="SAM" id="MobiDB-lite"/>
    </source>
</evidence>
<evidence type="ECO:0000256" key="2">
    <source>
        <dbReference type="ARBA" id="ARBA00022741"/>
    </source>
</evidence>
<evidence type="ECO:0000259" key="9">
    <source>
        <dbReference type="PROSITE" id="PS50067"/>
    </source>
</evidence>
<dbReference type="InterPro" id="IPR001752">
    <property type="entry name" value="Kinesin_motor_dom"/>
</dbReference>
<evidence type="ECO:0000256" key="1">
    <source>
        <dbReference type="ARBA" id="ARBA00004245"/>
    </source>
</evidence>
<dbReference type="InterPro" id="IPR027417">
    <property type="entry name" value="P-loop_NTPase"/>
</dbReference>
<dbReference type="Pfam" id="PF23735">
    <property type="entry name" value="KIF9"/>
    <property type="match status" value="1"/>
</dbReference>
<accession>A0A7L1VKF2</accession>
<feature type="non-terminal residue" evidence="10">
    <location>
        <position position="1"/>
    </location>
</feature>
<protein>
    <recommendedName>
        <fullName evidence="6">Kinesin-like protein</fullName>
    </recommendedName>
</protein>
<dbReference type="EMBL" id="VXBS01008947">
    <property type="protein sequence ID" value="NXO85884.1"/>
    <property type="molecule type" value="Genomic_DNA"/>
</dbReference>
<dbReference type="PANTHER" id="PTHR47968:SF67">
    <property type="entry name" value="KINESIN MOTOR DOMAIN-CONTAINING PROTEIN"/>
    <property type="match status" value="1"/>
</dbReference>
<reference evidence="10 11" key="1">
    <citation type="submission" date="2019-09" db="EMBL/GenBank/DDBJ databases">
        <title>Bird 10,000 Genomes (B10K) Project - Family phase.</title>
        <authorList>
            <person name="Zhang G."/>
        </authorList>
    </citation>
    <scope>NUCLEOTIDE SEQUENCE [LARGE SCALE GENOMIC DNA]</scope>
    <source>
        <strain evidence="10">B10K-DU-002-25</strain>
        <tissue evidence="10">Muscle</tissue>
    </source>
</reference>
<dbReference type="Gene3D" id="3.40.850.10">
    <property type="entry name" value="Kinesin motor domain"/>
    <property type="match status" value="1"/>
</dbReference>
<feature type="coiled-coil region" evidence="7">
    <location>
        <begin position="416"/>
        <end position="443"/>
    </location>
</feature>
<feature type="region of interest" description="Disordered" evidence="8">
    <location>
        <begin position="684"/>
        <end position="730"/>
    </location>
</feature>
<feature type="domain" description="Kinesin motor" evidence="9">
    <location>
        <begin position="1"/>
        <end position="321"/>
    </location>
</feature>
<keyword evidence="3 5" id="KW-0067">ATP-binding</keyword>
<feature type="non-terminal residue" evidence="10">
    <location>
        <position position="757"/>
    </location>
</feature>
<organism evidence="10 11">
    <name type="scientific">Sitta europaea</name>
    <name type="common">Eurasian nuthatch</name>
    <dbReference type="NCBI Taxonomy" id="50251"/>
    <lineage>
        <taxon>Eukaryota</taxon>
        <taxon>Metazoa</taxon>
        <taxon>Chordata</taxon>
        <taxon>Craniata</taxon>
        <taxon>Vertebrata</taxon>
        <taxon>Euteleostomi</taxon>
        <taxon>Archelosauria</taxon>
        <taxon>Archosauria</taxon>
        <taxon>Dinosauria</taxon>
        <taxon>Saurischia</taxon>
        <taxon>Theropoda</taxon>
        <taxon>Coelurosauria</taxon>
        <taxon>Aves</taxon>
        <taxon>Neognathae</taxon>
        <taxon>Neoaves</taxon>
        <taxon>Telluraves</taxon>
        <taxon>Australaves</taxon>
        <taxon>Passeriformes</taxon>
        <taxon>Sittidae</taxon>
        <taxon>Sitta</taxon>
    </lineage>
</organism>
<dbReference type="GO" id="GO:0005874">
    <property type="term" value="C:microtubule"/>
    <property type="evidence" value="ECO:0007669"/>
    <property type="project" value="UniProtKB-KW"/>
</dbReference>
<feature type="region of interest" description="Disordered" evidence="8">
    <location>
        <begin position="472"/>
        <end position="492"/>
    </location>
</feature>
<evidence type="ECO:0000313" key="11">
    <source>
        <dbReference type="Proteomes" id="UP000583915"/>
    </source>
</evidence>
<evidence type="ECO:0000256" key="7">
    <source>
        <dbReference type="SAM" id="Coils"/>
    </source>
</evidence>
<dbReference type="SUPFAM" id="SSF52540">
    <property type="entry name" value="P-loop containing nucleoside triphosphate hydrolases"/>
    <property type="match status" value="1"/>
</dbReference>
<sequence length="757" mass="85370">YSIDNEEPLPSLEITVPRDLADGFINNKRESYKFKFQKIFDQEAKQDVIFDSIAKPVAECVLAGYNGTIFAYGQTGSGKTFTITGGAERYNDRGIIPRTLSYIFDQLQKDSSKVYTTQVSYLEIYNECGYDLLDPRHEASKMDDLPKVTIMEDSDQNIHLKNLSLQQATNEEEALNLLFLGDTNRMIAETPMNQASSRSHCIFTVHISSKEPGSATLRRSKLHLVDLAGSERVAKTGIGGHLLTEAKYINLSLHYLEQVIIALAEKNRSHIPYRNSMMTSVLRDSLGGNCMTTMIATLSMDKRNMDESISTCRFAQRVALIKNEAVLNEETDPRLIIVQLKKEIQDLKDELVLVTGKQRTSELSQEELLQLDELIEAFLKDDDPGSSLDVGADLHKIKYCFLHMKQIINHPMTSGEKLLSQDISEEKNSNQELEKLKGLLQQRDNEINILVTMLKKEKKKARDALSHLGATSAGSPVLEQSPSVSLEESQSQSGGFSLKEAKVFSSSIPRLPFLSRATGGKMSLGYQEAFEVFKRDHADSTTIEDNKQLLKQRFDEAKCLGEKLNEVRNKINHLKGKIIQRQIQRAALAVSNPSEELTFDPVEENLRMQIEEEKKSYKREYSHFKGLKVEIEHLQLLMEKVKVKLQKDFEVWWSEEAKKFQQEKPEMVTSPNTAAVHPQLIRSSQLQSPNSFSDTNKHSSYEDPAVKNNSTTFGNPTLKTRIPPSSSTSIPLTGDIQADADILAFIKARQNILQKKG</sequence>
<dbReference type="InterPro" id="IPR036961">
    <property type="entry name" value="Kinesin_motor_dom_sf"/>
</dbReference>
<keyword evidence="5 6" id="KW-0505">Motor protein</keyword>
<feature type="compositionally biased region" description="Basic and acidic residues" evidence="8">
    <location>
        <begin position="695"/>
        <end position="705"/>
    </location>
</feature>
<evidence type="ECO:0000256" key="6">
    <source>
        <dbReference type="RuleBase" id="RU000394"/>
    </source>
</evidence>
<dbReference type="InterPro" id="IPR056524">
    <property type="entry name" value="KIF6/9_C"/>
</dbReference>
<keyword evidence="11" id="KW-1185">Reference proteome</keyword>
<dbReference type="PANTHER" id="PTHR47968">
    <property type="entry name" value="CENTROMERE PROTEIN E"/>
    <property type="match status" value="1"/>
</dbReference>
<dbReference type="PRINTS" id="PR00380">
    <property type="entry name" value="KINESINHEAVY"/>
</dbReference>
<keyword evidence="6" id="KW-0493">Microtubule</keyword>
<proteinExistence type="inferred from homology"/>
<dbReference type="AlphaFoldDB" id="A0A7L1VKF2"/>
<feature type="binding site" evidence="5">
    <location>
        <begin position="73"/>
        <end position="80"/>
    </location>
    <ligand>
        <name>ATP</name>
        <dbReference type="ChEBI" id="CHEBI:30616"/>
    </ligand>
</feature>
<name>A0A7L1VKF2_SITEU</name>
<dbReference type="Proteomes" id="UP000583915">
    <property type="component" value="Unassembled WGS sequence"/>
</dbReference>
<gene>
    <name evidence="10" type="primary">Kif6</name>
    <name evidence="10" type="ORF">SITEUR_R14034</name>
</gene>
<feature type="compositionally biased region" description="Polar residues" evidence="8">
    <location>
        <begin position="684"/>
        <end position="694"/>
    </location>
</feature>
<keyword evidence="4" id="KW-0963">Cytoplasm</keyword>
<dbReference type="PROSITE" id="PS50067">
    <property type="entry name" value="KINESIN_MOTOR_2"/>
    <property type="match status" value="1"/>
</dbReference>
<evidence type="ECO:0000256" key="3">
    <source>
        <dbReference type="ARBA" id="ARBA00022840"/>
    </source>
</evidence>
<comment type="caution">
    <text evidence="10">The sequence shown here is derived from an EMBL/GenBank/DDBJ whole genome shotgun (WGS) entry which is preliminary data.</text>
</comment>
<dbReference type="GO" id="GO:0007018">
    <property type="term" value="P:microtubule-based movement"/>
    <property type="evidence" value="ECO:0007669"/>
    <property type="project" value="InterPro"/>
</dbReference>